<protein>
    <submittedName>
        <fullName evidence="1">Uncharacterized protein</fullName>
    </submittedName>
</protein>
<reference evidence="1" key="1">
    <citation type="submission" date="2021-01" db="EMBL/GenBank/DDBJ databases">
        <authorList>
            <person name="Corre E."/>
            <person name="Pelletier E."/>
            <person name="Niang G."/>
            <person name="Scheremetjew M."/>
            <person name="Finn R."/>
            <person name="Kale V."/>
            <person name="Holt S."/>
            <person name="Cochrane G."/>
            <person name="Meng A."/>
            <person name="Brown T."/>
            <person name="Cohen L."/>
        </authorList>
    </citation>
    <scope>NUCLEOTIDE SEQUENCE</scope>
    <source>
        <strain evidence="1">CCMP 2712</strain>
    </source>
</reference>
<evidence type="ECO:0000313" key="1">
    <source>
        <dbReference type="EMBL" id="CAE2336884.1"/>
    </source>
</evidence>
<sequence>MGNNNSVMECCGPCTVVRDKKNTLDIDMEDQKMQDPFETSFDGIDHSLLSNSAFQEQGTEARRRVFIRSNDKTGLFSPVRCNSLTCTIQKNLQRRGKQTV</sequence>
<organism evidence="1">
    <name type="scientific">Guillardia theta</name>
    <name type="common">Cryptophyte</name>
    <name type="synonym">Cryptomonas phi</name>
    <dbReference type="NCBI Taxonomy" id="55529"/>
    <lineage>
        <taxon>Eukaryota</taxon>
        <taxon>Cryptophyceae</taxon>
        <taxon>Pyrenomonadales</taxon>
        <taxon>Geminigeraceae</taxon>
        <taxon>Guillardia</taxon>
    </lineage>
</organism>
<name>A0A7S4U852_GUITH</name>
<gene>
    <name evidence="1" type="ORF">GTHE00462_LOCUS36712</name>
</gene>
<dbReference type="EMBL" id="HBKN01047061">
    <property type="protein sequence ID" value="CAE2336884.1"/>
    <property type="molecule type" value="Transcribed_RNA"/>
</dbReference>
<proteinExistence type="predicted"/>
<accession>A0A7S4U852</accession>
<dbReference type="AlphaFoldDB" id="A0A7S4U852"/>